<protein>
    <submittedName>
        <fullName evidence="1">Uncharacterized protein</fullName>
    </submittedName>
</protein>
<comment type="caution">
    <text evidence="1">The sequence shown here is derived from an EMBL/GenBank/DDBJ whole genome shotgun (WGS) entry which is preliminary data.</text>
</comment>
<evidence type="ECO:0000313" key="1">
    <source>
        <dbReference type="EMBL" id="CAJ0929995.1"/>
    </source>
</evidence>
<keyword evidence="2" id="KW-1185">Reference proteome</keyword>
<dbReference type="InterPro" id="IPR008065">
    <property type="entry name" value="NPFF"/>
</dbReference>
<dbReference type="PANTHER" id="PTHR15044:SF0">
    <property type="entry name" value="PRO-FMRFAMIDE-RELATED NEUROPEPTIDE FF"/>
    <property type="match status" value="1"/>
</dbReference>
<gene>
    <name evidence="1" type="ORF">RIMI_LOCUS4070134</name>
</gene>
<dbReference type="PANTHER" id="PTHR15044">
    <property type="entry name" value="NEUROPEPTIDE FF"/>
    <property type="match status" value="1"/>
</dbReference>
<name>A0ABN9L2R1_9NEOB</name>
<dbReference type="Proteomes" id="UP001176940">
    <property type="component" value="Unassembled WGS sequence"/>
</dbReference>
<accession>A0ABN9L2R1</accession>
<sequence length="134" mass="15522">MHISDFWELVMKLEESFPSQPLSDDKIGLNSLLRTILHSRNSRSSFQFQPQRFGRDEHSSMPGDSRIHSRGWDSAPQFWSMAVPQRFGRRNNLCINQHCPSSDPAPVALHFHIVKESAQRHVHQYRTQLSSSLL</sequence>
<evidence type="ECO:0000313" key="2">
    <source>
        <dbReference type="Proteomes" id="UP001176940"/>
    </source>
</evidence>
<proteinExistence type="predicted"/>
<dbReference type="EMBL" id="CAUEEQ010006390">
    <property type="protein sequence ID" value="CAJ0929995.1"/>
    <property type="molecule type" value="Genomic_DNA"/>
</dbReference>
<reference evidence="1" key="1">
    <citation type="submission" date="2023-07" db="EMBL/GenBank/DDBJ databases">
        <authorList>
            <person name="Stuckert A."/>
        </authorList>
    </citation>
    <scope>NUCLEOTIDE SEQUENCE</scope>
</reference>
<dbReference type="PRINTS" id="PR01682">
    <property type="entry name" value="FMRFAMIDEPEP"/>
</dbReference>
<dbReference type="Pfam" id="PF15085">
    <property type="entry name" value="NPFF"/>
    <property type="match status" value="1"/>
</dbReference>
<organism evidence="1 2">
    <name type="scientific">Ranitomeya imitator</name>
    <name type="common">mimic poison frog</name>
    <dbReference type="NCBI Taxonomy" id="111125"/>
    <lineage>
        <taxon>Eukaryota</taxon>
        <taxon>Metazoa</taxon>
        <taxon>Chordata</taxon>
        <taxon>Craniata</taxon>
        <taxon>Vertebrata</taxon>
        <taxon>Euteleostomi</taxon>
        <taxon>Amphibia</taxon>
        <taxon>Batrachia</taxon>
        <taxon>Anura</taxon>
        <taxon>Neobatrachia</taxon>
        <taxon>Hyloidea</taxon>
        <taxon>Dendrobatidae</taxon>
        <taxon>Dendrobatinae</taxon>
        <taxon>Ranitomeya</taxon>
    </lineage>
</organism>